<evidence type="ECO:0000313" key="2">
    <source>
        <dbReference type="Proteomes" id="UP000281553"/>
    </source>
</evidence>
<gene>
    <name evidence="1" type="ORF">DILT_LOCUS17049</name>
</gene>
<reference evidence="1 2" key="1">
    <citation type="submission" date="2018-11" db="EMBL/GenBank/DDBJ databases">
        <authorList>
            <consortium name="Pathogen Informatics"/>
        </authorList>
    </citation>
    <scope>NUCLEOTIDE SEQUENCE [LARGE SCALE GENOMIC DNA]</scope>
</reference>
<feature type="non-terminal residue" evidence="1">
    <location>
        <position position="43"/>
    </location>
</feature>
<dbReference type="Proteomes" id="UP000281553">
    <property type="component" value="Unassembled WGS sequence"/>
</dbReference>
<accession>A0A3P7N936</accession>
<sequence>MGITVEQAVVAQLPGSPYFSKFCKPGRACIDPGLYAVVGAAAC</sequence>
<dbReference type="AlphaFoldDB" id="A0A3P7N936"/>
<organism evidence="1 2">
    <name type="scientific">Dibothriocephalus latus</name>
    <name type="common">Fish tapeworm</name>
    <name type="synonym">Diphyllobothrium latum</name>
    <dbReference type="NCBI Taxonomy" id="60516"/>
    <lineage>
        <taxon>Eukaryota</taxon>
        <taxon>Metazoa</taxon>
        <taxon>Spiralia</taxon>
        <taxon>Lophotrochozoa</taxon>
        <taxon>Platyhelminthes</taxon>
        <taxon>Cestoda</taxon>
        <taxon>Eucestoda</taxon>
        <taxon>Diphyllobothriidea</taxon>
        <taxon>Diphyllobothriidae</taxon>
        <taxon>Dibothriocephalus</taxon>
    </lineage>
</organism>
<dbReference type="EMBL" id="UYRU01089008">
    <property type="protein sequence ID" value="VDN36500.1"/>
    <property type="molecule type" value="Genomic_DNA"/>
</dbReference>
<proteinExistence type="predicted"/>
<name>A0A3P7N936_DIBLA</name>
<evidence type="ECO:0000313" key="1">
    <source>
        <dbReference type="EMBL" id="VDN36500.1"/>
    </source>
</evidence>
<protein>
    <submittedName>
        <fullName evidence="1">Uncharacterized protein</fullName>
    </submittedName>
</protein>
<dbReference type="OrthoDB" id="44789at2759"/>
<keyword evidence="2" id="KW-1185">Reference proteome</keyword>